<evidence type="ECO:0000313" key="3">
    <source>
        <dbReference type="EMBL" id="CAB4680762.1"/>
    </source>
</evidence>
<proteinExistence type="predicted"/>
<dbReference type="GO" id="GO:0016020">
    <property type="term" value="C:membrane"/>
    <property type="evidence" value="ECO:0007669"/>
    <property type="project" value="InterPro"/>
</dbReference>
<dbReference type="AlphaFoldDB" id="A0A6J6N3Q2"/>
<keyword evidence="1" id="KW-0812">Transmembrane</keyword>
<feature type="transmembrane region" description="Helical" evidence="1">
    <location>
        <begin position="110"/>
        <end position="131"/>
    </location>
</feature>
<dbReference type="InterPro" id="IPR000620">
    <property type="entry name" value="EamA_dom"/>
</dbReference>
<protein>
    <submittedName>
        <fullName evidence="3">Unannotated protein</fullName>
    </submittedName>
</protein>
<accession>A0A6J6N3Q2</accession>
<feature type="transmembrane region" description="Helical" evidence="1">
    <location>
        <begin position="258"/>
        <end position="275"/>
    </location>
</feature>
<evidence type="ECO:0000259" key="2">
    <source>
        <dbReference type="Pfam" id="PF00892"/>
    </source>
</evidence>
<sequence>MFGLATACFFAAGSITASRASKLIGAYSTVAWPMLIGLVITIPLVLIAGTPSGLAGTNSLWWAAAGFGNVTGLLLAASAFRVGKVGVIAPILATEGAIAATIAAILGESIAPLAAFVLLVIVGGVSLAAMGKDPAPIPNERPVLAGILATCGALAFGVGLYATGNLSDELPIAWLLVPARTVGVIALFIPLLLLKKLKLTKQAAPYVVLAGIVEVCGFTCYAIGAQYGVAVTSVLASQFAPIAAIMAYLLYKEKLGKVQIAGVVIIVAGVVTLVLL</sequence>
<dbReference type="Pfam" id="PF00892">
    <property type="entry name" value="EamA"/>
    <property type="match status" value="2"/>
</dbReference>
<feature type="transmembrane region" description="Helical" evidence="1">
    <location>
        <begin position="206"/>
        <end position="224"/>
    </location>
</feature>
<keyword evidence="1" id="KW-1133">Transmembrane helix</keyword>
<dbReference type="InterPro" id="IPR037185">
    <property type="entry name" value="EmrE-like"/>
</dbReference>
<keyword evidence="1" id="KW-0472">Membrane</keyword>
<name>A0A6J6N3Q2_9ZZZZ</name>
<dbReference type="EMBL" id="CAEZWW010000162">
    <property type="protein sequence ID" value="CAB4680762.1"/>
    <property type="molecule type" value="Genomic_DNA"/>
</dbReference>
<feature type="transmembrane region" description="Helical" evidence="1">
    <location>
        <begin position="60"/>
        <end position="80"/>
    </location>
</feature>
<evidence type="ECO:0000256" key="1">
    <source>
        <dbReference type="SAM" id="Phobius"/>
    </source>
</evidence>
<reference evidence="3" key="1">
    <citation type="submission" date="2020-05" db="EMBL/GenBank/DDBJ databases">
        <authorList>
            <person name="Chiriac C."/>
            <person name="Salcher M."/>
            <person name="Ghai R."/>
            <person name="Kavagutti S V."/>
        </authorList>
    </citation>
    <scope>NUCLEOTIDE SEQUENCE</scope>
</reference>
<dbReference type="SUPFAM" id="SSF103481">
    <property type="entry name" value="Multidrug resistance efflux transporter EmrE"/>
    <property type="match status" value="1"/>
</dbReference>
<gene>
    <name evidence="3" type="ORF">UFOPK2310_01212</name>
</gene>
<feature type="transmembrane region" description="Helical" evidence="1">
    <location>
        <begin position="230"/>
        <end position="251"/>
    </location>
</feature>
<feature type="domain" description="EamA" evidence="2">
    <location>
        <begin position="147"/>
        <end position="274"/>
    </location>
</feature>
<feature type="transmembrane region" description="Helical" evidence="1">
    <location>
        <begin position="143"/>
        <end position="162"/>
    </location>
</feature>
<feature type="transmembrane region" description="Helical" evidence="1">
    <location>
        <begin position="30"/>
        <end position="48"/>
    </location>
</feature>
<organism evidence="3">
    <name type="scientific">freshwater metagenome</name>
    <dbReference type="NCBI Taxonomy" id="449393"/>
    <lineage>
        <taxon>unclassified sequences</taxon>
        <taxon>metagenomes</taxon>
        <taxon>ecological metagenomes</taxon>
    </lineage>
</organism>
<feature type="transmembrane region" description="Helical" evidence="1">
    <location>
        <begin position="174"/>
        <end position="194"/>
    </location>
</feature>
<feature type="domain" description="EamA" evidence="2">
    <location>
        <begin position="2"/>
        <end position="128"/>
    </location>
</feature>